<dbReference type="EMBL" id="FUWG01000003">
    <property type="protein sequence ID" value="SJZ30042.1"/>
    <property type="molecule type" value="Genomic_DNA"/>
</dbReference>
<evidence type="ECO:0000313" key="2">
    <source>
        <dbReference type="Proteomes" id="UP000190423"/>
    </source>
</evidence>
<name>A0A1T4JIP2_TREPO</name>
<evidence type="ECO:0000313" key="1">
    <source>
        <dbReference type="EMBL" id="SJZ30042.1"/>
    </source>
</evidence>
<accession>A0A1T4JIP2</accession>
<protein>
    <submittedName>
        <fullName evidence="1">Uncharacterized protein</fullName>
    </submittedName>
</protein>
<gene>
    <name evidence="1" type="ORF">SAMN02745149_00352</name>
</gene>
<keyword evidence="2" id="KW-1185">Reference proteome</keyword>
<reference evidence="1 2" key="1">
    <citation type="submission" date="2017-02" db="EMBL/GenBank/DDBJ databases">
        <authorList>
            <person name="Peterson S.W."/>
        </authorList>
    </citation>
    <scope>NUCLEOTIDE SEQUENCE [LARGE SCALE GENOMIC DNA]</scope>
    <source>
        <strain evidence="1 2">ATCC BAA-908</strain>
    </source>
</reference>
<dbReference type="AlphaFoldDB" id="A0A1T4JIP2"/>
<proteinExistence type="predicted"/>
<dbReference type="STRING" id="261392.SAMN02745149_00352"/>
<dbReference type="RefSeq" id="WP_078932285.1">
    <property type="nucleotide sequence ID" value="NZ_FUWG01000003.1"/>
</dbReference>
<dbReference type="GeneID" id="78315673"/>
<organism evidence="1 2">
    <name type="scientific">Treponema porcinum</name>
    <dbReference type="NCBI Taxonomy" id="261392"/>
    <lineage>
        <taxon>Bacteria</taxon>
        <taxon>Pseudomonadati</taxon>
        <taxon>Spirochaetota</taxon>
        <taxon>Spirochaetia</taxon>
        <taxon>Spirochaetales</taxon>
        <taxon>Treponemataceae</taxon>
        <taxon>Treponema</taxon>
    </lineage>
</organism>
<dbReference type="Proteomes" id="UP000190423">
    <property type="component" value="Unassembled WGS sequence"/>
</dbReference>
<sequence>MRTITKEYLSEQKKESNPLSYILNTPKPDFSQMHKENLEFEESMQKAQEEDRKKILEVLQK</sequence>